<name>A0A2K2FAH7_9CLOT</name>
<evidence type="ECO:0000256" key="2">
    <source>
        <dbReference type="ARBA" id="ARBA00023015"/>
    </source>
</evidence>
<dbReference type="InterPro" id="IPR028082">
    <property type="entry name" value="Peripla_BP_I"/>
</dbReference>
<accession>A0A2K2FAH7</accession>
<proteinExistence type="predicted"/>
<keyword evidence="1" id="KW-0678">Repressor</keyword>
<dbReference type="PANTHER" id="PTHR30146:SF148">
    <property type="entry name" value="HTH-TYPE TRANSCRIPTIONAL REPRESSOR PURR-RELATED"/>
    <property type="match status" value="1"/>
</dbReference>
<dbReference type="Gene3D" id="1.10.260.40">
    <property type="entry name" value="lambda repressor-like DNA-binding domains"/>
    <property type="match status" value="1"/>
</dbReference>
<feature type="domain" description="HTH lacI-type" evidence="5">
    <location>
        <begin position="4"/>
        <end position="58"/>
    </location>
</feature>
<keyword evidence="4" id="KW-0804">Transcription</keyword>
<dbReference type="OrthoDB" id="43195at2"/>
<evidence type="ECO:0000313" key="7">
    <source>
        <dbReference type="Proteomes" id="UP000236151"/>
    </source>
</evidence>
<dbReference type="GO" id="GO:0003700">
    <property type="term" value="F:DNA-binding transcription factor activity"/>
    <property type="evidence" value="ECO:0007669"/>
    <property type="project" value="TreeGrafter"/>
</dbReference>
<dbReference type="Proteomes" id="UP000236151">
    <property type="component" value="Unassembled WGS sequence"/>
</dbReference>
<dbReference type="Gene3D" id="3.40.50.2300">
    <property type="match status" value="2"/>
</dbReference>
<dbReference type="SUPFAM" id="SSF47413">
    <property type="entry name" value="lambda repressor-like DNA-binding domains"/>
    <property type="match status" value="1"/>
</dbReference>
<keyword evidence="2" id="KW-0805">Transcription regulation</keyword>
<gene>
    <name evidence="6" type="ORF">CDQ84_14025</name>
</gene>
<keyword evidence="7" id="KW-1185">Reference proteome</keyword>
<dbReference type="Pfam" id="PF13377">
    <property type="entry name" value="Peripla_BP_3"/>
    <property type="match status" value="1"/>
</dbReference>
<dbReference type="PROSITE" id="PS50932">
    <property type="entry name" value="HTH_LACI_2"/>
    <property type="match status" value="1"/>
</dbReference>
<dbReference type="SMART" id="SM00354">
    <property type="entry name" value="HTH_LACI"/>
    <property type="match status" value="1"/>
</dbReference>
<comment type="caution">
    <text evidence="6">The sequence shown here is derived from an EMBL/GenBank/DDBJ whole genome shotgun (WGS) entry which is preliminary data.</text>
</comment>
<dbReference type="InterPro" id="IPR046335">
    <property type="entry name" value="LacI/GalR-like_sensor"/>
</dbReference>
<dbReference type="CDD" id="cd01392">
    <property type="entry name" value="HTH_LacI"/>
    <property type="match status" value="1"/>
</dbReference>
<dbReference type="Pfam" id="PF00356">
    <property type="entry name" value="LacI"/>
    <property type="match status" value="1"/>
</dbReference>
<evidence type="ECO:0000256" key="4">
    <source>
        <dbReference type="ARBA" id="ARBA00023163"/>
    </source>
</evidence>
<dbReference type="InterPro" id="IPR010982">
    <property type="entry name" value="Lambda_DNA-bd_dom_sf"/>
</dbReference>
<dbReference type="KEGG" id="cthd:CDO33_04700"/>
<reference evidence="6 7" key="1">
    <citation type="submission" date="2017-06" db="EMBL/GenBank/DDBJ databases">
        <title>Investigating the central metabolism of Clostridium thermosuccinogenes.</title>
        <authorList>
            <person name="Koendjbiharie J.G."/>
            <person name="van Kranenburg R."/>
        </authorList>
    </citation>
    <scope>NUCLEOTIDE SEQUENCE [LARGE SCALE GENOMIC DNA]</scope>
    <source>
        <strain evidence="6 7">DSM 5806</strain>
    </source>
</reference>
<evidence type="ECO:0000313" key="6">
    <source>
        <dbReference type="EMBL" id="PNT97038.1"/>
    </source>
</evidence>
<evidence type="ECO:0000259" key="5">
    <source>
        <dbReference type="PROSITE" id="PS50932"/>
    </source>
</evidence>
<dbReference type="InterPro" id="IPR000843">
    <property type="entry name" value="HTH_LacI"/>
</dbReference>
<dbReference type="PANTHER" id="PTHR30146">
    <property type="entry name" value="LACI-RELATED TRANSCRIPTIONAL REPRESSOR"/>
    <property type="match status" value="1"/>
</dbReference>
<organism evidence="6 7">
    <name type="scientific">Clostridium thermosuccinogenes</name>
    <dbReference type="NCBI Taxonomy" id="84032"/>
    <lineage>
        <taxon>Bacteria</taxon>
        <taxon>Bacillati</taxon>
        <taxon>Bacillota</taxon>
        <taxon>Clostridia</taxon>
        <taxon>Eubacteriales</taxon>
        <taxon>Clostridiaceae</taxon>
        <taxon>Clostridium</taxon>
    </lineage>
</organism>
<keyword evidence="3" id="KW-0238">DNA-binding</keyword>
<dbReference type="AlphaFoldDB" id="A0A2K2FAH7"/>
<sequence length="343" mass="39190">MSKITLKTIASQLNVSNNTVSKALRGMPGVSEEMREKIIQLAQEMGYKKNVPNVGSNNSSAISISLICRKSFFDEPTFWSHVLYGIWNFSGQNNISIRTVPIDPSDENDALNMSVITGVPSHGYIVIGTIHDELLKKIISTKTPTVVVDYYSNDVDCDYINSANDSGIYKSVKYLWQNNHNRIGFINNKEGAYTFNQRYKAFLKYMEFFKLPVDERFIWHDAVYVDTQYYIQKVKALRHLSNFPTAWVCVNDNTALAFYNALKEIGIKVPDEISIIGFDNISSIYEPFLTTIDVPQKAMGERAMQQLLYRIKHPDEPFLNIQMNTTLIERSSVKNLNDCKKKD</sequence>
<dbReference type="GO" id="GO:0000976">
    <property type="term" value="F:transcription cis-regulatory region binding"/>
    <property type="evidence" value="ECO:0007669"/>
    <property type="project" value="TreeGrafter"/>
</dbReference>
<dbReference type="EMBL" id="NIOJ01000041">
    <property type="protein sequence ID" value="PNT97038.1"/>
    <property type="molecule type" value="Genomic_DNA"/>
</dbReference>
<protein>
    <recommendedName>
        <fullName evidence="5">HTH lacI-type domain-containing protein</fullName>
    </recommendedName>
</protein>
<dbReference type="RefSeq" id="WP_103082365.1">
    <property type="nucleotide sequence ID" value="NZ_CP021850.1"/>
</dbReference>
<evidence type="ECO:0000256" key="3">
    <source>
        <dbReference type="ARBA" id="ARBA00023125"/>
    </source>
</evidence>
<dbReference type="SUPFAM" id="SSF53822">
    <property type="entry name" value="Periplasmic binding protein-like I"/>
    <property type="match status" value="1"/>
</dbReference>
<evidence type="ECO:0000256" key="1">
    <source>
        <dbReference type="ARBA" id="ARBA00022491"/>
    </source>
</evidence>